<dbReference type="Proteomes" id="UP000195652">
    <property type="component" value="Chromosome"/>
</dbReference>
<dbReference type="GeneID" id="75007562"/>
<evidence type="ECO:0000256" key="3">
    <source>
        <dbReference type="PROSITE-ProRule" id="PRU01282"/>
    </source>
</evidence>
<dbReference type="PANTHER" id="PTHR30041:SF4">
    <property type="entry name" value="ARSENATE REDUCTASE"/>
    <property type="match status" value="1"/>
</dbReference>
<keyword evidence="2 4" id="KW-0560">Oxidoreductase</keyword>
<dbReference type="Pfam" id="PF03960">
    <property type="entry name" value="ArsC"/>
    <property type="match status" value="1"/>
</dbReference>
<gene>
    <name evidence="4" type="primary">arsC</name>
    <name evidence="4" type="ORF">CBE74_04715</name>
</gene>
<dbReference type="InterPro" id="IPR006660">
    <property type="entry name" value="Arsenate_reductase-like"/>
</dbReference>
<dbReference type="AlphaFoldDB" id="A0A7Y4LGW2"/>
<comment type="similarity">
    <text evidence="1 3">Belongs to the ArsC family.</text>
</comment>
<reference evidence="4 5" key="4">
    <citation type="journal article" date="2020" name="PLoS ONE">
        <title>Taxonomic classification of strain PO100/5 shows a broader geographic distribution and genetic markers of the recently described Corynebacterium silvaticum.</title>
        <authorList>
            <person name="Viana M.V.C."/>
            <person name="Profeta R."/>
            <person name="da Silva A.L."/>
            <person name="Hurtado R."/>
            <person name="Cerqueira J.C."/>
            <person name="Ribeiro B.F.S."/>
            <person name="Almeida M.O."/>
            <person name="Morais-Rodrigues F."/>
            <person name="Soares S.C."/>
            <person name="Oliveira M."/>
            <person name="Tavares L."/>
            <person name="Figueiredo H."/>
            <person name="Wattam A.R."/>
            <person name="Barh D."/>
            <person name="Ghosh P."/>
            <person name="Silva A."/>
            <person name="Azevedo V."/>
        </authorList>
    </citation>
    <scope>NUCLEOTIDE SEQUENCE [LARGE SCALE GENOMIC DNA]</scope>
    <source>
        <strain evidence="4 5">PO100/5</strain>
    </source>
</reference>
<dbReference type="RefSeq" id="WP_087453737.1">
    <property type="nucleotide sequence ID" value="NZ_CP021417.2"/>
</dbReference>
<keyword evidence="5" id="KW-1185">Reference proteome</keyword>
<dbReference type="PROSITE" id="PS51353">
    <property type="entry name" value="ARSC"/>
    <property type="match status" value="1"/>
</dbReference>
<dbReference type="OrthoDB" id="9790554at2"/>
<reference evidence="4 5" key="2">
    <citation type="journal article" date="2020" name="Antonie Van Leeuwenhoek">
        <title>Phylogenomic characterisation of a novel corynebacterial species pathogenic to animals.</title>
        <authorList>
            <person name="Moller J."/>
            <person name="Musella L."/>
            <person name="Melnikov V."/>
            <person name="Geissdorfer W."/>
            <person name="Burkovski A."/>
            <person name="Sangal V."/>
        </authorList>
    </citation>
    <scope>NUCLEOTIDE SEQUENCE [LARGE SCALE GENOMIC DNA]</scope>
    <source>
        <strain evidence="4 5">PO100/5</strain>
    </source>
</reference>
<accession>A0A7Y4LGW2</accession>
<sequence length="114" mass="12859">MITIYHNSQCSKSRAALEFVQDRGHDDVQVINYLSSPPSEDTLRNLLHKAGLSPHEAIRTNEQLYQDLGLSPETSDDDLIATMVKHPRLIQRPIVSTDKGVRLARPTEVIEEIL</sequence>
<evidence type="ECO:0000256" key="2">
    <source>
        <dbReference type="ARBA" id="ARBA00023002"/>
    </source>
</evidence>
<proteinExistence type="inferred from homology"/>
<name>A0A7Y4LGW2_9CORY</name>
<protein>
    <submittedName>
        <fullName evidence="4">Arsenate reductase (Glutaredoxin)</fullName>
        <ecNumber evidence="4">1.20.4.1</ecNumber>
    </submittedName>
</protein>
<dbReference type="InterPro" id="IPR006659">
    <property type="entry name" value="Arsenate_reductase"/>
</dbReference>
<reference evidence="4 5" key="1">
    <citation type="journal article" date="2014" name="BMC Vet. Res.">
        <title>First report of Corynebacterium pseudotuberculosis from caseous lymphadenitis lesions in Black Alentejano pig (Sus scrofa domesticus).</title>
        <authorList>
            <person name="Oliveira M."/>
            <person name="Barroco C."/>
            <person name="Mottola C."/>
            <person name="Santos R."/>
            <person name="Lemsaddek A."/>
            <person name="Tavares L."/>
            <person name="Semedo-Lemsaddek T."/>
        </authorList>
    </citation>
    <scope>NUCLEOTIDE SEQUENCE [LARGE SCALE GENOMIC DNA]</scope>
    <source>
        <strain evidence="4 5">PO100/5</strain>
    </source>
</reference>
<dbReference type="NCBIfam" id="TIGR00014">
    <property type="entry name" value="arsC"/>
    <property type="match status" value="1"/>
</dbReference>
<dbReference type="GO" id="GO:0008794">
    <property type="term" value="F:arsenate reductase (glutaredoxin) activity"/>
    <property type="evidence" value="ECO:0007669"/>
    <property type="project" value="InterPro"/>
</dbReference>
<dbReference type="PANTHER" id="PTHR30041">
    <property type="entry name" value="ARSENATE REDUCTASE"/>
    <property type="match status" value="1"/>
</dbReference>
<dbReference type="EC" id="1.20.4.1" evidence="4"/>
<evidence type="ECO:0000313" key="4">
    <source>
        <dbReference type="EMBL" id="ARU45906.1"/>
    </source>
</evidence>
<dbReference type="EMBL" id="CP021417">
    <property type="protein sequence ID" value="ARU45906.1"/>
    <property type="molecule type" value="Genomic_DNA"/>
</dbReference>
<dbReference type="Gene3D" id="3.40.30.10">
    <property type="entry name" value="Glutaredoxin"/>
    <property type="match status" value="1"/>
</dbReference>
<dbReference type="KEGG" id="csil:CBE74_04715"/>
<organism evidence="4 5">
    <name type="scientific">Corynebacterium silvaticum</name>
    <dbReference type="NCBI Taxonomy" id="2320431"/>
    <lineage>
        <taxon>Bacteria</taxon>
        <taxon>Bacillati</taxon>
        <taxon>Actinomycetota</taxon>
        <taxon>Actinomycetes</taxon>
        <taxon>Mycobacteriales</taxon>
        <taxon>Corynebacteriaceae</taxon>
        <taxon>Corynebacterium</taxon>
    </lineage>
</organism>
<evidence type="ECO:0000313" key="5">
    <source>
        <dbReference type="Proteomes" id="UP000195652"/>
    </source>
</evidence>
<dbReference type="InterPro" id="IPR036249">
    <property type="entry name" value="Thioredoxin-like_sf"/>
</dbReference>
<dbReference type="CDD" id="cd03034">
    <property type="entry name" value="ArsC_ArsC"/>
    <property type="match status" value="1"/>
</dbReference>
<evidence type="ECO:0000256" key="1">
    <source>
        <dbReference type="ARBA" id="ARBA00007198"/>
    </source>
</evidence>
<reference evidence="4 5" key="3">
    <citation type="journal article" date="2020" name="Int. J. Syst. Evol. Microbiol.">
        <title>Corynebacterium silvaticum sp. nov., a unique group of NTTB corynebacteria in wild boar and roe deer.</title>
        <authorList>
            <person name="Dangel A."/>
            <person name="Berger A."/>
            <person name="Rau J."/>
            <person name="Eisenberg T."/>
            <person name="Kampfer P."/>
            <person name="Margos G."/>
            <person name="Contzen M."/>
            <person name="Busse H.J."/>
            <person name="Konrad R."/>
            <person name="Peters M."/>
            <person name="Sting R."/>
            <person name="Sing A."/>
        </authorList>
    </citation>
    <scope>NUCLEOTIDE SEQUENCE [LARGE SCALE GENOMIC DNA]</scope>
    <source>
        <strain evidence="4 5">PO100/5</strain>
    </source>
</reference>
<dbReference type="SUPFAM" id="SSF52833">
    <property type="entry name" value="Thioredoxin-like"/>
    <property type="match status" value="1"/>
</dbReference>